<name>A0ACB7SUH9_HYAAI</name>
<organism evidence="1 2">
    <name type="scientific">Hyalomma asiaticum</name>
    <name type="common">Tick</name>
    <dbReference type="NCBI Taxonomy" id="266040"/>
    <lineage>
        <taxon>Eukaryota</taxon>
        <taxon>Metazoa</taxon>
        <taxon>Ecdysozoa</taxon>
        <taxon>Arthropoda</taxon>
        <taxon>Chelicerata</taxon>
        <taxon>Arachnida</taxon>
        <taxon>Acari</taxon>
        <taxon>Parasitiformes</taxon>
        <taxon>Ixodida</taxon>
        <taxon>Ixodoidea</taxon>
        <taxon>Ixodidae</taxon>
        <taxon>Hyalomminae</taxon>
        <taxon>Hyalomma</taxon>
    </lineage>
</organism>
<accession>A0ACB7SUH9</accession>
<gene>
    <name evidence="1" type="ORF">HPB50_001900</name>
</gene>
<protein>
    <submittedName>
        <fullName evidence="1">Uncharacterized protein</fullName>
    </submittedName>
</protein>
<keyword evidence="2" id="KW-1185">Reference proteome</keyword>
<dbReference type="EMBL" id="CM023482">
    <property type="protein sequence ID" value="KAH6937611.1"/>
    <property type="molecule type" value="Genomic_DNA"/>
</dbReference>
<proteinExistence type="predicted"/>
<dbReference type="Proteomes" id="UP000821845">
    <property type="component" value="Chromosome 2"/>
</dbReference>
<evidence type="ECO:0000313" key="1">
    <source>
        <dbReference type="EMBL" id="KAH6937611.1"/>
    </source>
</evidence>
<sequence length="125" mass="14166">MASNRRYSDKLETLKIWKWNCRGTRRKQALLKQYVSNCGALPDIITLPETGCSPAVAGCSVYEGIGHSKVATLVHKAVTAIRHDIDATDIDHVFIEIITQKRRQESTFLLNIYSLPSQRKANFNY</sequence>
<comment type="caution">
    <text evidence="1">The sequence shown here is derived from an EMBL/GenBank/DDBJ whole genome shotgun (WGS) entry which is preliminary data.</text>
</comment>
<reference evidence="1" key="1">
    <citation type="submission" date="2020-05" db="EMBL/GenBank/DDBJ databases">
        <title>Large-scale comparative analyses of tick genomes elucidate their genetic diversity and vector capacities.</title>
        <authorList>
            <person name="Jia N."/>
            <person name="Wang J."/>
            <person name="Shi W."/>
            <person name="Du L."/>
            <person name="Sun Y."/>
            <person name="Zhan W."/>
            <person name="Jiang J."/>
            <person name="Wang Q."/>
            <person name="Zhang B."/>
            <person name="Ji P."/>
            <person name="Sakyi L.B."/>
            <person name="Cui X."/>
            <person name="Yuan T."/>
            <person name="Jiang B."/>
            <person name="Yang W."/>
            <person name="Lam T.T.-Y."/>
            <person name="Chang Q."/>
            <person name="Ding S."/>
            <person name="Wang X."/>
            <person name="Zhu J."/>
            <person name="Ruan X."/>
            <person name="Zhao L."/>
            <person name="Wei J."/>
            <person name="Que T."/>
            <person name="Du C."/>
            <person name="Cheng J."/>
            <person name="Dai P."/>
            <person name="Han X."/>
            <person name="Huang E."/>
            <person name="Gao Y."/>
            <person name="Liu J."/>
            <person name="Shao H."/>
            <person name="Ye R."/>
            <person name="Li L."/>
            <person name="Wei W."/>
            <person name="Wang X."/>
            <person name="Wang C."/>
            <person name="Yang T."/>
            <person name="Huo Q."/>
            <person name="Li W."/>
            <person name="Guo W."/>
            <person name="Chen H."/>
            <person name="Zhou L."/>
            <person name="Ni X."/>
            <person name="Tian J."/>
            <person name="Zhou Y."/>
            <person name="Sheng Y."/>
            <person name="Liu T."/>
            <person name="Pan Y."/>
            <person name="Xia L."/>
            <person name="Li J."/>
            <person name="Zhao F."/>
            <person name="Cao W."/>
        </authorList>
    </citation>
    <scope>NUCLEOTIDE SEQUENCE</scope>
    <source>
        <strain evidence="1">Hyas-2018</strain>
    </source>
</reference>
<evidence type="ECO:0000313" key="2">
    <source>
        <dbReference type="Proteomes" id="UP000821845"/>
    </source>
</evidence>